<evidence type="ECO:0000256" key="5">
    <source>
        <dbReference type="ARBA" id="ARBA00022980"/>
    </source>
</evidence>
<dbReference type="InterPro" id="IPR036838">
    <property type="entry name" value="Ribosomal_uS10_dom_sf"/>
</dbReference>
<dbReference type="Pfam" id="PF15247">
    <property type="entry name" value="SLBP_RNA_bind"/>
    <property type="match status" value="1"/>
</dbReference>
<evidence type="ECO:0000313" key="12">
    <source>
        <dbReference type="WBParaSite" id="jg10992"/>
    </source>
</evidence>
<dbReference type="NCBIfam" id="TIGR01046">
    <property type="entry name" value="uS10_euk_arch"/>
    <property type="match status" value="1"/>
</dbReference>
<dbReference type="PROSITE" id="PS00361">
    <property type="entry name" value="RIBOSOMAL_S10"/>
    <property type="match status" value="1"/>
</dbReference>
<dbReference type="Pfam" id="PF00338">
    <property type="entry name" value="Ribosomal_S10"/>
    <property type="match status" value="1"/>
</dbReference>
<dbReference type="FunFam" id="3.30.70.600:FF:000011">
    <property type="entry name" value="Uncharacterized protein"/>
    <property type="match status" value="1"/>
</dbReference>
<evidence type="ECO:0000256" key="2">
    <source>
        <dbReference type="ARBA" id="ARBA00007102"/>
    </source>
</evidence>
<comment type="subunit">
    <text evidence="3">Component of the 40S small ribosomal subunit.</text>
</comment>
<dbReference type="Gene3D" id="3.30.70.600">
    <property type="entry name" value="Ribosomal protein S10 domain"/>
    <property type="match status" value="1"/>
</dbReference>
<organism evidence="11 12">
    <name type="scientific">Ditylenchus dipsaci</name>
    <dbReference type="NCBI Taxonomy" id="166011"/>
    <lineage>
        <taxon>Eukaryota</taxon>
        <taxon>Metazoa</taxon>
        <taxon>Ecdysozoa</taxon>
        <taxon>Nematoda</taxon>
        <taxon>Chromadorea</taxon>
        <taxon>Rhabditida</taxon>
        <taxon>Tylenchina</taxon>
        <taxon>Tylenchomorpha</taxon>
        <taxon>Sphaerularioidea</taxon>
        <taxon>Anguinidae</taxon>
        <taxon>Anguininae</taxon>
        <taxon>Ditylenchus</taxon>
    </lineage>
</organism>
<dbReference type="GO" id="GO:0015935">
    <property type="term" value="C:small ribosomal subunit"/>
    <property type="evidence" value="ECO:0007669"/>
    <property type="project" value="InterPro"/>
</dbReference>
<name>A0A915CNY3_9BILA</name>
<comment type="similarity">
    <text evidence="2">Belongs to the universal ribosomal protein uS10 family.</text>
</comment>
<feature type="domain" description="Small ribosomal subunit protein uS10" evidence="10">
    <location>
        <begin position="22"/>
        <end position="116"/>
    </location>
</feature>
<sequence length="295" mass="34229">MAGNPYKLDKPQVQDEVLDRIRITLTSQNVNALEKVSAQLIKGAKEENLVVKGPIRMPTKMLRITTRKTPCGEGSKTWDHYQMRIHKRLINIKSSSEMLKKITGISIQPGVDVEVVSLLLTNSSAYCKLVRARRVVALSPKMSKLNVSIELDHPDVTKFDDFVYPVPKPDWEEPKNGWFCDRSIIARRTKQIEEVKKKPSYQEYVEKVPKICRLPGRTYPKKPNKFLNYCRNSILCMQMKICKRSLHTWRQDLEAKKSTYAVEMCFRSNSQPRTLCLMVVVDMRLLMLLIRMDDR</sequence>
<accession>A0A915CNY3</accession>
<evidence type="ECO:0000256" key="1">
    <source>
        <dbReference type="ARBA" id="ARBA00004496"/>
    </source>
</evidence>
<evidence type="ECO:0000313" key="11">
    <source>
        <dbReference type="Proteomes" id="UP000887574"/>
    </source>
</evidence>
<evidence type="ECO:0000256" key="9">
    <source>
        <dbReference type="ARBA" id="ARBA00045746"/>
    </source>
</evidence>
<dbReference type="InterPro" id="IPR029344">
    <property type="entry name" value="SLBP_RNA_bind"/>
</dbReference>
<keyword evidence="4" id="KW-0963">Cytoplasm</keyword>
<dbReference type="InterPro" id="IPR018268">
    <property type="entry name" value="Ribosomal_uS10_CS"/>
</dbReference>
<keyword evidence="5" id="KW-0689">Ribosomal protein</keyword>
<dbReference type="SUPFAM" id="SSF54999">
    <property type="entry name" value="Ribosomal protein S10"/>
    <property type="match status" value="1"/>
</dbReference>
<dbReference type="InterPro" id="IPR005729">
    <property type="entry name" value="Ribosomal_uS10_euk/arc"/>
</dbReference>
<dbReference type="GO" id="GO:0003735">
    <property type="term" value="F:structural constituent of ribosome"/>
    <property type="evidence" value="ECO:0007669"/>
    <property type="project" value="InterPro"/>
</dbReference>
<dbReference type="GO" id="GO:0005829">
    <property type="term" value="C:cytosol"/>
    <property type="evidence" value="ECO:0007669"/>
    <property type="project" value="UniProtKB-ARBA"/>
</dbReference>
<comment type="subcellular location">
    <subcellularLocation>
        <location evidence="1">Cytoplasm</location>
    </subcellularLocation>
</comment>
<dbReference type="GO" id="GO:0003723">
    <property type="term" value="F:RNA binding"/>
    <property type="evidence" value="ECO:0007669"/>
    <property type="project" value="InterPro"/>
</dbReference>
<evidence type="ECO:0000256" key="8">
    <source>
        <dbReference type="ARBA" id="ARBA00035450"/>
    </source>
</evidence>
<dbReference type="InterPro" id="IPR038294">
    <property type="entry name" value="SLBP_RNA_bind_sf"/>
</dbReference>
<evidence type="ECO:0000256" key="7">
    <source>
        <dbReference type="ARBA" id="ARBA00035162"/>
    </source>
</evidence>
<dbReference type="SMART" id="SM01403">
    <property type="entry name" value="Ribosomal_S10"/>
    <property type="match status" value="1"/>
</dbReference>
<dbReference type="GO" id="GO:0006412">
    <property type="term" value="P:translation"/>
    <property type="evidence" value="ECO:0007669"/>
    <property type="project" value="InterPro"/>
</dbReference>
<dbReference type="PANTHER" id="PTHR11700">
    <property type="entry name" value="30S RIBOSOMAL PROTEIN S10 FAMILY MEMBER"/>
    <property type="match status" value="1"/>
</dbReference>
<dbReference type="InterPro" id="IPR027486">
    <property type="entry name" value="Ribosomal_uS10_dom"/>
</dbReference>
<reference evidence="12" key="1">
    <citation type="submission" date="2022-11" db="UniProtKB">
        <authorList>
            <consortium name="WormBaseParasite"/>
        </authorList>
    </citation>
    <scope>IDENTIFICATION</scope>
</reference>
<proteinExistence type="inferred from homology"/>
<protein>
    <recommendedName>
        <fullName evidence="7">Small ribosomal subunit protein uS10</fullName>
    </recommendedName>
    <alternativeName>
        <fullName evidence="8">40S ribosomal protein S20</fullName>
    </alternativeName>
</protein>
<keyword evidence="11" id="KW-1185">Reference proteome</keyword>
<keyword evidence="6" id="KW-0687">Ribonucleoprotein</keyword>
<evidence type="ECO:0000256" key="6">
    <source>
        <dbReference type="ARBA" id="ARBA00023274"/>
    </source>
</evidence>
<evidence type="ECO:0000256" key="3">
    <source>
        <dbReference type="ARBA" id="ARBA00011542"/>
    </source>
</evidence>
<dbReference type="PRINTS" id="PR00971">
    <property type="entry name" value="RIBOSOMALS10"/>
</dbReference>
<dbReference type="InterPro" id="IPR001848">
    <property type="entry name" value="Ribosomal_uS10"/>
</dbReference>
<dbReference type="HAMAP" id="MF_00508">
    <property type="entry name" value="Ribosomal_uS10"/>
    <property type="match status" value="1"/>
</dbReference>
<evidence type="ECO:0000256" key="4">
    <source>
        <dbReference type="ARBA" id="ARBA00022490"/>
    </source>
</evidence>
<dbReference type="Gene3D" id="1.10.8.1120">
    <property type="entry name" value="Histone RNA hairpin-binding protein RNA-binding domain"/>
    <property type="match status" value="1"/>
</dbReference>
<comment type="function">
    <text evidence="9">Component of the small ribosomal subunit. The ribosome is a large ribonucleoprotein complex responsible for the synthesis of proteins in the cell.</text>
</comment>
<dbReference type="WBParaSite" id="jg10992">
    <property type="protein sequence ID" value="jg10992"/>
    <property type="gene ID" value="jg10992"/>
</dbReference>
<evidence type="ECO:0000259" key="10">
    <source>
        <dbReference type="SMART" id="SM01403"/>
    </source>
</evidence>
<dbReference type="Proteomes" id="UP000887574">
    <property type="component" value="Unplaced"/>
</dbReference>
<dbReference type="AlphaFoldDB" id="A0A915CNY3"/>